<sequence>MPDFVSVVSVNTTPDLRFCKVYVSFLDQGNAKEALAGLNSSAGYVRREIGLKIKLHYTPEITFVLDDSIRQGARINEIINNLNSKDDKR</sequence>
<evidence type="ECO:0000313" key="1">
    <source>
        <dbReference type="EMBL" id="MPM54713.1"/>
    </source>
</evidence>
<proteinExistence type="predicted"/>
<dbReference type="InterPro" id="IPR023799">
    <property type="entry name" value="RbfA_dom_sf"/>
</dbReference>
<dbReference type="PANTHER" id="PTHR33515">
    <property type="entry name" value="RIBOSOME-BINDING FACTOR A, CHLOROPLASTIC-RELATED"/>
    <property type="match status" value="1"/>
</dbReference>
<accession>A0A645AUY5</accession>
<name>A0A645AUY5_9ZZZZ</name>
<dbReference type="EMBL" id="VSSQ01014928">
    <property type="protein sequence ID" value="MPM54713.1"/>
    <property type="molecule type" value="Genomic_DNA"/>
</dbReference>
<dbReference type="GO" id="GO:0006364">
    <property type="term" value="P:rRNA processing"/>
    <property type="evidence" value="ECO:0007669"/>
    <property type="project" value="InterPro"/>
</dbReference>
<gene>
    <name evidence="1" type="primary">rbfA_30</name>
    <name evidence="1" type="ORF">SDC9_101493</name>
</gene>
<dbReference type="GO" id="GO:0005829">
    <property type="term" value="C:cytosol"/>
    <property type="evidence" value="ECO:0007669"/>
    <property type="project" value="TreeGrafter"/>
</dbReference>
<dbReference type="AlphaFoldDB" id="A0A645AUY5"/>
<protein>
    <submittedName>
        <fullName evidence="1">Ribosome-binding factor A</fullName>
    </submittedName>
</protein>
<dbReference type="GO" id="GO:0043024">
    <property type="term" value="F:ribosomal small subunit binding"/>
    <property type="evidence" value="ECO:0007669"/>
    <property type="project" value="TreeGrafter"/>
</dbReference>
<dbReference type="InterPro" id="IPR015946">
    <property type="entry name" value="KH_dom-like_a/b"/>
</dbReference>
<organism evidence="1">
    <name type="scientific">bioreactor metagenome</name>
    <dbReference type="NCBI Taxonomy" id="1076179"/>
    <lineage>
        <taxon>unclassified sequences</taxon>
        <taxon>metagenomes</taxon>
        <taxon>ecological metagenomes</taxon>
    </lineage>
</organism>
<reference evidence="1" key="1">
    <citation type="submission" date="2019-08" db="EMBL/GenBank/DDBJ databases">
        <authorList>
            <person name="Kucharzyk K."/>
            <person name="Murdoch R.W."/>
            <person name="Higgins S."/>
            <person name="Loffler F."/>
        </authorList>
    </citation>
    <scope>NUCLEOTIDE SEQUENCE</scope>
</reference>
<dbReference type="Pfam" id="PF02033">
    <property type="entry name" value="RBFA"/>
    <property type="match status" value="1"/>
</dbReference>
<dbReference type="Gene3D" id="3.30.300.20">
    <property type="match status" value="1"/>
</dbReference>
<dbReference type="InterPro" id="IPR000238">
    <property type="entry name" value="RbfA"/>
</dbReference>
<dbReference type="SUPFAM" id="SSF89919">
    <property type="entry name" value="Ribosome-binding factor A, RbfA"/>
    <property type="match status" value="1"/>
</dbReference>
<dbReference type="PANTHER" id="PTHR33515:SF1">
    <property type="entry name" value="RIBOSOME-BINDING FACTOR A, CHLOROPLASTIC-RELATED"/>
    <property type="match status" value="1"/>
</dbReference>
<dbReference type="NCBIfam" id="TIGR00082">
    <property type="entry name" value="rbfA"/>
    <property type="match status" value="1"/>
</dbReference>
<comment type="caution">
    <text evidence="1">The sequence shown here is derived from an EMBL/GenBank/DDBJ whole genome shotgun (WGS) entry which is preliminary data.</text>
</comment>